<comment type="similarity">
    <text evidence="2">Belongs to the binding-protein-dependent transport system permease family. FecCD subfamily.</text>
</comment>
<dbReference type="CDD" id="cd06550">
    <property type="entry name" value="TM_ABC_iron-siderophores_like"/>
    <property type="match status" value="1"/>
</dbReference>
<comment type="subcellular location">
    <subcellularLocation>
        <location evidence="1">Cell membrane</location>
        <topology evidence="1">Multi-pass membrane protein</topology>
    </subcellularLocation>
</comment>
<feature type="transmembrane region" description="Helical" evidence="8">
    <location>
        <begin position="58"/>
        <end position="79"/>
    </location>
</feature>
<evidence type="ECO:0000256" key="8">
    <source>
        <dbReference type="SAM" id="Phobius"/>
    </source>
</evidence>
<dbReference type="Proteomes" id="UP001500280">
    <property type="component" value="Unassembled WGS sequence"/>
</dbReference>
<accession>A0ABN2J526</accession>
<keyword evidence="7 8" id="KW-0472">Membrane</keyword>
<organism evidence="9 10">
    <name type="scientific">Kribbella yunnanensis</name>
    <dbReference type="NCBI Taxonomy" id="190194"/>
    <lineage>
        <taxon>Bacteria</taxon>
        <taxon>Bacillati</taxon>
        <taxon>Actinomycetota</taxon>
        <taxon>Actinomycetes</taxon>
        <taxon>Propionibacteriales</taxon>
        <taxon>Kribbellaceae</taxon>
        <taxon>Kribbella</taxon>
    </lineage>
</organism>
<feature type="transmembrane region" description="Helical" evidence="8">
    <location>
        <begin position="142"/>
        <end position="162"/>
    </location>
</feature>
<gene>
    <name evidence="9" type="ORF">GCM10009745_78660</name>
</gene>
<reference evidence="9 10" key="1">
    <citation type="journal article" date="2019" name="Int. J. Syst. Evol. Microbiol.">
        <title>The Global Catalogue of Microorganisms (GCM) 10K type strain sequencing project: providing services to taxonomists for standard genome sequencing and annotation.</title>
        <authorList>
            <consortium name="The Broad Institute Genomics Platform"/>
            <consortium name="The Broad Institute Genome Sequencing Center for Infectious Disease"/>
            <person name="Wu L."/>
            <person name="Ma J."/>
        </authorList>
    </citation>
    <scope>NUCLEOTIDE SEQUENCE [LARGE SCALE GENOMIC DNA]</scope>
    <source>
        <strain evidence="9 10">JCM 14307</strain>
    </source>
</reference>
<sequence>MVLTVLLLGAVVGSVSLGTVTLPLDEVWAVVAGHVGLGDGTTNVLYDQIVWTIRVPRVLLAAVVGAALSVAGVALQALIRNPLADPYVLGVSSGASLGAVLVMGAGLAGLTTTAGAFVGATVSLLAVFVLAQRSGRLTDSRLVLAGVAVSYLAMAGTSLVQLRAEPTQVRGILFWLMGSVAGADWSKLGVPTAVMLVAAGYLVLQGRALNALAIGDDDAAALGVDVQRLRIVLLLVSSLLTATAVGVAGGVGFVGLMIPHAARLVVGSDHRKLLPVATLAGAVFLVLVDLATRIVDRPNEYPITVFTAALGAPFFLWLLRSSGREGAL</sequence>
<evidence type="ECO:0000256" key="6">
    <source>
        <dbReference type="ARBA" id="ARBA00022989"/>
    </source>
</evidence>
<feature type="transmembrane region" description="Helical" evidence="8">
    <location>
        <begin position="301"/>
        <end position="319"/>
    </location>
</feature>
<proteinExistence type="inferred from homology"/>
<dbReference type="SUPFAM" id="SSF81345">
    <property type="entry name" value="ABC transporter involved in vitamin B12 uptake, BtuC"/>
    <property type="match status" value="1"/>
</dbReference>
<evidence type="ECO:0000256" key="7">
    <source>
        <dbReference type="ARBA" id="ARBA00023136"/>
    </source>
</evidence>
<evidence type="ECO:0000256" key="5">
    <source>
        <dbReference type="ARBA" id="ARBA00022692"/>
    </source>
</evidence>
<feature type="transmembrane region" description="Helical" evidence="8">
    <location>
        <begin position="273"/>
        <end position="295"/>
    </location>
</feature>
<evidence type="ECO:0000256" key="2">
    <source>
        <dbReference type="ARBA" id="ARBA00007935"/>
    </source>
</evidence>
<evidence type="ECO:0000313" key="10">
    <source>
        <dbReference type="Proteomes" id="UP001500280"/>
    </source>
</evidence>
<evidence type="ECO:0000313" key="9">
    <source>
        <dbReference type="EMBL" id="GAA1718160.1"/>
    </source>
</evidence>
<keyword evidence="10" id="KW-1185">Reference proteome</keyword>
<name>A0ABN2J526_9ACTN</name>
<dbReference type="PANTHER" id="PTHR30472:SF67">
    <property type="entry name" value="PERMEASE OF ABC TRANSPORTER-RELATED"/>
    <property type="match status" value="1"/>
</dbReference>
<comment type="caution">
    <text evidence="9">The sequence shown here is derived from an EMBL/GenBank/DDBJ whole genome shotgun (WGS) entry which is preliminary data.</text>
</comment>
<keyword evidence="6 8" id="KW-1133">Transmembrane helix</keyword>
<feature type="transmembrane region" description="Helical" evidence="8">
    <location>
        <begin position="234"/>
        <end position="261"/>
    </location>
</feature>
<dbReference type="InterPro" id="IPR037294">
    <property type="entry name" value="ABC_BtuC-like"/>
</dbReference>
<dbReference type="PANTHER" id="PTHR30472">
    <property type="entry name" value="FERRIC ENTEROBACTIN TRANSPORT SYSTEM PERMEASE PROTEIN"/>
    <property type="match status" value="1"/>
</dbReference>
<feature type="transmembrane region" description="Helical" evidence="8">
    <location>
        <begin position="99"/>
        <end position="130"/>
    </location>
</feature>
<dbReference type="InterPro" id="IPR000522">
    <property type="entry name" value="ABC_transptr_permease_BtuC"/>
</dbReference>
<protein>
    <submittedName>
        <fullName evidence="9">Iron ABC transporter permease</fullName>
    </submittedName>
</protein>
<dbReference type="EMBL" id="BAAANF010000029">
    <property type="protein sequence ID" value="GAA1718160.1"/>
    <property type="molecule type" value="Genomic_DNA"/>
</dbReference>
<keyword evidence="3" id="KW-0813">Transport</keyword>
<dbReference type="Gene3D" id="1.10.3470.10">
    <property type="entry name" value="ABC transporter involved in vitamin B12 uptake, BtuC"/>
    <property type="match status" value="1"/>
</dbReference>
<keyword evidence="4" id="KW-1003">Cell membrane</keyword>
<feature type="transmembrane region" description="Helical" evidence="8">
    <location>
        <begin position="193"/>
        <end position="214"/>
    </location>
</feature>
<evidence type="ECO:0000256" key="4">
    <source>
        <dbReference type="ARBA" id="ARBA00022475"/>
    </source>
</evidence>
<keyword evidence="5 8" id="KW-0812">Transmembrane</keyword>
<evidence type="ECO:0000256" key="3">
    <source>
        <dbReference type="ARBA" id="ARBA00022448"/>
    </source>
</evidence>
<evidence type="ECO:0000256" key="1">
    <source>
        <dbReference type="ARBA" id="ARBA00004651"/>
    </source>
</evidence>
<dbReference type="Pfam" id="PF01032">
    <property type="entry name" value="FecCD"/>
    <property type="match status" value="1"/>
</dbReference>